<dbReference type="EC" id="7.6.2.9" evidence="6"/>
<evidence type="ECO:0000256" key="6">
    <source>
        <dbReference type="ARBA" id="ARBA00066388"/>
    </source>
</evidence>
<organism evidence="9 10">
    <name type="scientific">Paenibacillus terrae</name>
    <dbReference type="NCBI Taxonomy" id="159743"/>
    <lineage>
        <taxon>Bacteria</taxon>
        <taxon>Bacillati</taxon>
        <taxon>Bacillota</taxon>
        <taxon>Bacilli</taxon>
        <taxon>Bacillales</taxon>
        <taxon>Paenibacillaceae</taxon>
        <taxon>Paenibacillus</taxon>
    </lineage>
</organism>
<dbReference type="GO" id="GO:0016887">
    <property type="term" value="F:ATP hydrolysis activity"/>
    <property type="evidence" value="ECO:0007669"/>
    <property type="project" value="InterPro"/>
</dbReference>
<evidence type="ECO:0000313" key="9">
    <source>
        <dbReference type="EMBL" id="KJD44873.1"/>
    </source>
</evidence>
<dbReference type="GO" id="GO:0015418">
    <property type="term" value="F:ABC-type quaternary ammonium compound transporting activity"/>
    <property type="evidence" value="ECO:0007669"/>
    <property type="project" value="UniProtKB-EC"/>
</dbReference>
<protein>
    <recommendedName>
        <fullName evidence="7">Carnitine transport ATP-binding protein OpuCA</fullName>
        <ecNumber evidence="6">7.6.2.9</ecNumber>
    </recommendedName>
</protein>
<sequence>MNQDLYIHGLSKTFGHMTALHETNLVVRRGQFTTLLGPSGCGKTTLLRMIAGLETPDTGTITMGEEVLFSAERKKDIPAHLRHFGMVFQDFALWPHMTVFENVAFGLRAGKHGKGPGSGSGRGKELRIAVLEALDKVRLSGMEDRYPHQLSGGQQQRVAFARAVAIRPRLVLFDEPLSALDAVLREEMRIEMLSLVRDLGLTALYVTHDQIEAMSMSDEVVVMRSGHILQTGTPEIIYGRPSHPEVARFIGKSNWLEPERTLFRPEHVRWEQDQVDQHSFTVEIRHISYVGDRYEIRIRAENGELWTAYHSTRLPIGEQKQIWVSPQHIHQLDS</sequence>
<dbReference type="InterPro" id="IPR017871">
    <property type="entry name" value="ABC_transporter-like_CS"/>
</dbReference>
<dbReference type="PROSITE" id="PS50893">
    <property type="entry name" value="ABC_TRANSPORTER_2"/>
    <property type="match status" value="1"/>
</dbReference>
<evidence type="ECO:0000256" key="3">
    <source>
        <dbReference type="ARBA" id="ARBA00022840"/>
    </source>
</evidence>
<gene>
    <name evidence="9" type="ORF">QD47_14850</name>
</gene>
<dbReference type="GO" id="GO:0043190">
    <property type="term" value="C:ATP-binding cassette (ABC) transporter complex"/>
    <property type="evidence" value="ECO:0007669"/>
    <property type="project" value="InterPro"/>
</dbReference>
<dbReference type="InterPro" id="IPR003593">
    <property type="entry name" value="AAA+_ATPase"/>
</dbReference>
<dbReference type="PANTHER" id="PTHR42781:SF4">
    <property type="entry name" value="SPERMIDINE_PUTRESCINE IMPORT ATP-BINDING PROTEIN POTA"/>
    <property type="match status" value="1"/>
</dbReference>
<dbReference type="Pfam" id="PF08402">
    <property type="entry name" value="TOBE_2"/>
    <property type="match status" value="1"/>
</dbReference>
<dbReference type="OrthoDB" id="9802264at2"/>
<dbReference type="InterPro" id="IPR008995">
    <property type="entry name" value="Mo/tungstate-bd_C_term_dom"/>
</dbReference>
<dbReference type="GO" id="GO:0005524">
    <property type="term" value="F:ATP binding"/>
    <property type="evidence" value="ECO:0007669"/>
    <property type="project" value="UniProtKB-KW"/>
</dbReference>
<dbReference type="InterPro" id="IPR003439">
    <property type="entry name" value="ABC_transporter-like_ATP-bd"/>
</dbReference>
<proteinExistence type="predicted"/>
<dbReference type="RefSeq" id="WP_044646868.1">
    <property type="nucleotide sequence ID" value="NZ_JTHP01000028.1"/>
</dbReference>
<dbReference type="AlphaFoldDB" id="A0A0D7X1P3"/>
<dbReference type="InterPro" id="IPR050093">
    <property type="entry name" value="ABC_SmlMolc_Importer"/>
</dbReference>
<dbReference type="SUPFAM" id="SSF52540">
    <property type="entry name" value="P-loop containing nucleoside triphosphate hydrolases"/>
    <property type="match status" value="1"/>
</dbReference>
<dbReference type="PROSITE" id="PS00211">
    <property type="entry name" value="ABC_TRANSPORTER_1"/>
    <property type="match status" value="1"/>
</dbReference>
<dbReference type="FunFam" id="3.40.50.300:FF:000425">
    <property type="entry name" value="Probable ABC transporter, ATP-binding subunit"/>
    <property type="match status" value="1"/>
</dbReference>
<name>A0A0D7X1P3_9BACL</name>
<dbReference type="Gene3D" id="3.40.50.300">
    <property type="entry name" value="P-loop containing nucleotide triphosphate hydrolases"/>
    <property type="match status" value="1"/>
</dbReference>
<dbReference type="EMBL" id="JTHP01000028">
    <property type="protein sequence ID" value="KJD44873.1"/>
    <property type="molecule type" value="Genomic_DNA"/>
</dbReference>
<keyword evidence="2" id="KW-0547">Nucleotide-binding</keyword>
<dbReference type="Proteomes" id="UP000032534">
    <property type="component" value="Unassembled WGS sequence"/>
</dbReference>
<dbReference type="InterPro" id="IPR027417">
    <property type="entry name" value="P-loop_NTPase"/>
</dbReference>
<dbReference type="PATRIC" id="fig|159743.3.peg.3307"/>
<feature type="domain" description="ABC transporter" evidence="8">
    <location>
        <begin position="5"/>
        <end position="250"/>
    </location>
</feature>
<dbReference type="SMART" id="SM00382">
    <property type="entry name" value="AAA"/>
    <property type="match status" value="1"/>
</dbReference>
<comment type="caution">
    <text evidence="9">The sequence shown here is derived from an EMBL/GenBank/DDBJ whole genome shotgun (WGS) entry which is preliminary data.</text>
</comment>
<keyword evidence="3 9" id="KW-0067">ATP-binding</keyword>
<keyword evidence="10" id="KW-1185">Reference proteome</keyword>
<evidence type="ECO:0000256" key="2">
    <source>
        <dbReference type="ARBA" id="ARBA00022741"/>
    </source>
</evidence>
<dbReference type="InterPro" id="IPR013611">
    <property type="entry name" value="Transp-assoc_OB_typ2"/>
</dbReference>
<evidence type="ECO:0000259" key="8">
    <source>
        <dbReference type="PROSITE" id="PS50893"/>
    </source>
</evidence>
<keyword evidence="1" id="KW-0813">Transport</keyword>
<evidence type="ECO:0000256" key="5">
    <source>
        <dbReference type="ARBA" id="ARBA00063934"/>
    </source>
</evidence>
<dbReference type="Pfam" id="PF00005">
    <property type="entry name" value="ABC_tran"/>
    <property type="match status" value="1"/>
</dbReference>
<accession>A0A0D7X1P3</accession>
<dbReference type="PANTHER" id="PTHR42781">
    <property type="entry name" value="SPERMIDINE/PUTRESCINE IMPORT ATP-BINDING PROTEIN POTA"/>
    <property type="match status" value="1"/>
</dbReference>
<dbReference type="SUPFAM" id="SSF50331">
    <property type="entry name" value="MOP-like"/>
    <property type="match status" value="1"/>
</dbReference>
<evidence type="ECO:0000256" key="1">
    <source>
        <dbReference type="ARBA" id="ARBA00022448"/>
    </source>
</evidence>
<comment type="catalytic activity">
    <reaction evidence="4">
        <text>a quaternary ammonium(out) + ATP + H2O = a quaternary ammonium(in) + ADP + phosphate + H(+)</text>
        <dbReference type="Rhea" id="RHEA:11036"/>
        <dbReference type="ChEBI" id="CHEBI:15377"/>
        <dbReference type="ChEBI" id="CHEBI:15378"/>
        <dbReference type="ChEBI" id="CHEBI:30616"/>
        <dbReference type="ChEBI" id="CHEBI:35267"/>
        <dbReference type="ChEBI" id="CHEBI:43474"/>
        <dbReference type="ChEBI" id="CHEBI:456216"/>
        <dbReference type="EC" id="7.6.2.9"/>
    </reaction>
</comment>
<evidence type="ECO:0000256" key="7">
    <source>
        <dbReference type="ARBA" id="ARBA00070305"/>
    </source>
</evidence>
<evidence type="ECO:0000313" key="10">
    <source>
        <dbReference type="Proteomes" id="UP000032534"/>
    </source>
</evidence>
<reference evidence="9 10" key="1">
    <citation type="submission" date="2014-11" db="EMBL/GenBank/DDBJ databases">
        <title>Draft Genome Sequences of Paenibacillus polymyxa NRRL B-30509 and Paenibacillus terrae NRRL B-30644, Strains from a Poultry Environment that Produce Tridecaptin A and Paenicidins.</title>
        <authorList>
            <person name="van Belkum M.J."/>
            <person name="Lohans C.T."/>
            <person name="Vederas J.C."/>
        </authorList>
    </citation>
    <scope>NUCLEOTIDE SEQUENCE [LARGE SCALE GENOMIC DNA]</scope>
    <source>
        <strain evidence="9 10">NRRL B-30644</strain>
    </source>
</reference>
<evidence type="ECO:0000256" key="4">
    <source>
        <dbReference type="ARBA" id="ARBA00052482"/>
    </source>
</evidence>
<comment type="subunit">
    <text evidence="5">The complex is composed of two ATP-binding proteins (OpuCA), two transmembrane proteins (OpuCB and OpuCD) and a solute-binding protein (OpuCC).</text>
</comment>